<accession>A0A9D1M5N9</accession>
<keyword evidence="4" id="KW-0479">Metal-binding</keyword>
<sequence length="372" mass="43076">MQILRKILDHLLLTLNVLSVILLFCSAYSYGMSPEQVPLSVFFGLLFPVFLILNVGFVVFWLFSKSKWFALVSVLALLFCGGSVRNFCPLNLWADSVDKDETTLSVLSYNVHYFNDYKSHTEKSPNEIIDYIKEQNADIVCLQEFGVFKKEEGFLTERQIRKALSQYKYYHFSPKSEWPKAKIGMACFSKYPIKKVQEVELSRKTYNGSSLYEIDVKGEKVVLINNHLESNRFTEVEKKMYRNTIKNLDLVNIDSLKQRLMLKLDKAAKVRAQQADHLSRVIAQYGDQVIVCGDFNDTPMSYIYHTIRGNMKDAYVETGFGPGITYHENGFWFRIDHLLYGKAFRAVDSRIVNKKYSDHYPLFVTLALKKRG</sequence>
<evidence type="ECO:0000313" key="12">
    <source>
        <dbReference type="Proteomes" id="UP000824112"/>
    </source>
</evidence>
<evidence type="ECO:0000259" key="10">
    <source>
        <dbReference type="Pfam" id="PF03372"/>
    </source>
</evidence>
<feature type="transmembrane region" description="Helical" evidence="9">
    <location>
        <begin position="12"/>
        <end position="30"/>
    </location>
</feature>
<evidence type="ECO:0000256" key="5">
    <source>
        <dbReference type="ARBA" id="ARBA00022763"/>
    </source>
</evidence>
<dbReference type="Proteomes" id="UP000824112">
    <property type="component" value="Unassembled WGS sequence"/>
</dbReference>
<keyword evidence="9" id="KW-0472">Membrane</keyword>
<dbReference type="SUPFAM" id="SSF56219">
    <property type="entry name" value="DNase I-like"/>
    <property type="match status" value="1"/>
</dbReference>
<dbReference type="GO" id="GO:0016787">
    <property type="term" value="F:hydrolase activity"/>
    <property type="evidence" value="ECO:0007669"/>
    <property type="project" value="UniProtKB-KW"/>
</dbReference>
<comment type="cofactor">
    <cofactor evidence="1">
        <name>Mn(2+)</name>
        <dbReference type="ChEBI" id="CHEBI:29035"/>
    </cofactor>
</comment>
<evidence type="ECO:0000256" key="3">
    <source>
        <dbReference type="ARBA" id="ARBA00022722"/>
    </source>
</evidence>
<dbReference type="AlphaFoldDB" id="A0A9D1M5N9"/>
<feature type="domain" description="Endonuclease/exonuclease/phosphatase" evidence="10">
    <location>
        <begin position="107"/>
        <end position="359"/>
    </location>
</feature>
<keyword evidence="7" id="KW-0460">Magnesium</keyword>
<keyword evidence="9" id="KW-0812">Transmembrane</keyword>
<dbReference type="InterPro" id="IPR036691">
    <property type="entry name" value="Endo/exonu/phosph_ase_sf"/>
</dbReference>
<comment type="cofactor">
    <cofactor evidence="2">
        <name>Mg(2+)</name>
        <dbReference type="ChEBI" id="CHEBI:18420"/>
    </cofactor>
</comment>
<gene>
    <name evidence="11" type="ORF">IAB03_00955</name>
</gene>
<evidence type="ECO:0000256" key="4">
    <source>
        <dbReference type="ARBA" id="ARBA00022723"/>
    </source>
</evidence>
<dbReference type="GO" id="GO:0046872">
    <property type="term" value="F:metal ion binding"/>
    <property type="evidence" value="ECO:0007669"/>
    <property type="project" value="UniProtKB-KW"/>
</dbReference>
<keyword evidence="9" id="KW-1133">Transmembrane helix</keyword>
<keyword evidence="3" id="KW-0540">Nuclease</keyword>
<keyword evidence="5" id="KW-0227">DNA damage</keyword>
<dbReference type="Gene3D" id="3.60.10.10">
    <property type="entry name" value="Endonuclease/exonuclease/phosphatase"/>
    <property type="match status" value="1"/>
</dbReference>
<dbReference type="Pfam" id="PF03372">
    <property type="entry name" value="Exo_endo_phos"/>
    <property type="match status" value="1"/>
</dbReference>
<reference evidence="11" key="1">
    <citation type="submission" date="2020-10" db="EMBL/GenBank/DDBJ databases">
        <authorList>
            <person name="Gilroy R."/>
        </authorList>
    </citation>
    <scope>NUCLEOTIDE SEQUENCE</scope>
    <source>
        <strain evidence="11">CHK158-818</strain>
    </source>
</reference>
<dbReference type="InterPro" id="IPR051547">
    <property type="entry name" value="TDP2-like"/>
</dbReference>
<evidence type="ECO:0000256" key="7">
    <source>
        <dbReference type="ARBA" id="ARBA00022842"/>
    </source>
</evidence>
<dbReference type="PANTHER" id="PTHR15822">
    <property type="entry name" value="TRAF AND TNF RECEPTOR-ASSOCIATED PROTEIN"/>
    <property type="match status" value="1"/>
</dbReference>
<dbReference type="PANTHER" id="PTHR15822:SF4">
    <property type="entry name" value="TYROSYL-DNA PHOSPHODIESTERASE 2"/>
    <property type="match status" value="1"/>
</dbReference>
<evidence type="ECO:0000256" key="8">
    <source>
        <dbReference type="ARBA" id="ARBA00023204"/>
    </source>
</evidence>
<reference evidence="11" key="2">
    <citation type="journal article" date="2021" name="PeerJ">
        <title>Extensive microbial diversity within the chicken gut microbiome revealed by metagenomics and culture.</title>
        <authorList>
            <person name="Gilroy R."/>
            <person name="Ravi A."/>
            <person name="Getino M."/>
            <person name="Pursley I."/>
            <person name="Horton D.L."/>
            <person name="Alikhan N.F."/>
            <person name="Baker D."/>
            <person name="Gharbi K."/>
            <person name="Hall N."/>
            <person name="Watson M."/>
            <person name="Adriaenssens E.M."/>
            <person name="Foster-Nyarko E."/>
            <person name="Jarju S."/>
            <person name="Secka A."/>
            <person name="Antonio M."/>
            <person name="Oren A."/>
            <person name="Chaudhuri R.R."/>
            <person name="La Ragione R."/>
            <person name="Hildebrand F."/>
            <person name="Pallen M.J."/>
        </authorList>
    </citation>
    <scope>NUCLEOTIDE SEQUENCE</scope>
    <source>
        <strain evidence="11">CHK158-818</strain>
    </source>
</reference>
<organism evidence="11 12">
    <name type="scientific">Candidatus Gallibacteroides avistercoris</name>
    <dbReference type="NCBI Taxonomy" id="2840833"/>
    <lineage>
        <taxon>Bacteria</taxon>
        <taxon>Pseudomonadati</taxon>
        <taxon>Bacteroidota</taxon>
        <taxon>Bacteroidia</taxon>
        <taxon>Bacteroidales</taxon>
        <taxon>Bacteroidaceae</taxon>
        <taxon>Bacteroidaceae incertae sedis</taxon>
        <taxon>Candidatus Gallibacteroides</taxon>
    </lineage>
</organism>
<feature type="transmembrane region" description="Helical" evidence="9">
    <location>
        <begin position="42"/>
        <end position="63"/>
    </location>
</feature>
<evidence type="ECO:0000256" key="2">
    <source>
        <dbReference type="ARBA" id="ARBA00001946"/>
    </source>
</evidence>
<dbReference type="InterPro" id="IPR005135">
    <property type="entry name" value="Endo/exonuclease/phosphatase"/>
</dbReference>
<keyword evidence="8" id="KW-0234">DNA repair</keyword>
<evidence type="ECO:0000256" key="1">
    <source>
        <dbReference type="ARBA" id="ARBA00001936"/>
    </source>
</evidence>
<comment type="caution">
    <text evidence="11">The sequence shown here is derived from an EMBL/GenBank/DDBJ whole genome shotgun (WGS) entry which is preliminary data.</text>
</comment>
<dbReference type="CDD" id="cd09084">
    <property type="entry name" value="EEP-2"/>
    <property type="match status" value="1"/>
</dbReference>
<evidence type="ECO:0000256" key="9">
    <source>
        <dbReference type="SAM" id="Phobius"/>
    </source>
</evidence>
<dbReference type="GO" id="GO:0006281">
    <property type="term" value="P:DNA repair"/>
    <property type="evidence" value="ECO:0007669"/>
    <property type="project" value="UniProtKB-KW"/>
</dbReference>
<feature type="transmembrane region" description="Helical" evidence="9">
    <location>
        <begin position="68"/>
        <end position="87"/>
    </location>
</feature>
<keyword evidence="6" id="KW-0378">Hydrolase</keyword>
<dbReference type="EMBL" id="DVNA01000019">
    <property type="protein sequence ID" value="HIU54358.1"/>
    <property type="molecule type" value="Genomic_DNA"/>
</dbReference>
<proteinExistence type="predicted"/>
<keyword evidence="11" id="KW-0255">Endonuclease</keyword>
<evidence type="ECO:0000256" key="6">
    <source>
        <dbReference type="ARBA" id="ARBA00022801"/>
    </source>
</evidence>
<dbReference type="GO" id="GO:0004519">
    <property type="term" value="F:endonuclease activity"/>
    <property type="evidence" value="ECO:0007669"/>
    <property type="project" value="UniProtKB-KW"/>
</dbReference>
<protein>
    <submittedName>
        <fullName evidence="11">Endonuclease/exonuclease/phosphatase family protein</fullName>
    </submittedName>
</protein>
<evidence type="ECO:0000313" key="11">
    <source>
        <dbReference type="EMBL" id="HIU54358.1"/>
    </source>
</evidence>
<name>A0A9D1M5N9_9BACT</name>